<dbReference type="AlphaFoldDB" id="A0A9D2L7K8"/>
<comment type="caution">
    <text evidence="2">The sequence shown here is derived from an EMBL/GenBank/DDBJ whole genome shotgun (WGS) entry which is preliminary data.</text>
</comment>
<keyword evidence="1" id="KW-0812">Transmembrane</keyword>
<evidence type="ECO:0008006" key="4">
    <source>
        <dbReference type="Google" id="ProtNLM"/>
    </source>
</evidence>
<feature type="transmembrane region" description="Helical" evidence="1">
    <location>
        <begin position="403"/>
        <end position="426"/>
    </location>
</feature>
<feature type="transmembrane region" description="Helical" evidence="1">
    <location>
        <begin position="280"/>
        <end position="303"/>
    </location>
</feature>
<dbReference type="PANTHER" id="PTHR30354">
    <property type="entry name" value="GNT FAMILY GLUCONATE TRANSPORTER"/>
    <property type="match status" value="1"/>
</dbReference>
<dbReference type="GO" id="GO:0015128">
    <property type="term" value="F:gluconate transmembrane transporter activity"/>
    <property type="evidence" value="ECO:0007669"/>
    <property type="project" value="InterPro"/>
</dbReference>
<evidence type="ECO:0000256" key="1">
    <source>
        <dbReference type="SAM" id="Phobius"/>
    </source>
</evidence>
<feature type="transmembrane region" description="Helical" evidence="1">
    <location>
        <begin position="323"/>
        <end position="348"/>
    </location>
</feature>
<evidence type="ECO:0000313" key="2">
    <source>
        <dbReference type="EMBL" id="HJB07346.1"/>
    </source>
</evidence>
<dbReference type="Pfam" id="PF02447">
    <property type="entry name" value="GntP_permease"/>
    <property type="match status" value="1"/>
</dbReference>
<name>A0A9D2L7K8_9FIRM</name>
<reference evidence="2" key="1">
    <citation type="journal article" date="2021" name="PeerJ">
        <title>Extensive microbial diversity within the chicken gut microbiome revealed by metagenomics and culture.</title>
        <authorList>
            <person name="Gilroy R."/>
            <person name="Ravi A."/>
            <person name="Getino M."/>
            <person name="Pursley I."/>
            <person name="Horton D.L."/>
            <person name="Alikhan N.F."/>
            <person name="Baker D."/>
            <person name="Gharbi K."/>
            <person name="Hall N."/>
            <person name="Watson M."/>
            <person name="Adriaenssens E.M."/>
            <person name="Foster-Nyarko E."/>
            <person name="Jarju S."/>
            <person name="Secka A."/>
            <person name="Antonio M."/>
            <person name="Oren A."/>
            <person name="Chaudhuri R.R."/>
            <person name="La Ragione R."/>
            <person name="Hildebrand F."/>
            <person name="Pallen M.J."/>
        </authorList>
    </citation>
    <scope>NUCLEOTIDE SEQUENCE</scope>
    <source>
        <strain evidence="2">CHK188-4685</strain>
    </source>
</reference>
<proteinExistence type="predicted"/>
<accession>A0A9D2L7K8</accession>
<feature type="transmembrane region" description="Helical" evidence="1">
    <location>
        <begin position="229"/>
        <end position="246"/>
    </location>
</feature>
<dbReference type="Proteomes" id="UP000886804">
    <property type="component" value="Unassembled WGS sequence"/>
</dbReference>
<dbReference type="GO" id="GO:0005886">
    <property type="term" value="C:plasma membrane"/>
    <property type="evidence" value="ECO:0007669"/>
    <property type="project" value="TreeGrafter"/>
</dbReference>
<evidence type="ECO:0000313" key="3">
    <source>
        <dbReference type="Proteomes" id="UP000886804"/>
    </source>
</evidence>
<feature type="transmembrane region" description="Helical" evidence="1">
    <location>
        <begin position="252"/>
        <end position="268"/>
    </location>
</feature>
<keyword evidence="1" id="KW-0472">Membrane</keyword>
<dbReference type="EMBL" id="DWYS01000067">
    <property type="protein sequence ID" value="HJB07346.1"/>
    <property type="molecule type" value="Genomic_DNA"/>
</dbReference>
<dbReference type="PANTHER" id="PTHR30354:SF7">
    <property type="entry name" value="BLL7963 PROTEIN"/>
    <property type="match status" value="1"/>
</dbReference>
<keyword evidence="1" id="KW-1133">Transmembrane helix</keyword>
<dbReference type="InterPro" id="IPR003474">
    <property type="entry name" value="Glcn_transporter"/>
</dbReference>
<gene>
    <name evidence="2" type="ORF">H9716_05705</name>
</gene>
<feature type="transmembrane region" description="Helical" evidence="1">
    <location>
        <begin position="97"/>
        <end position="127"/>
    </location>
</feature>
<sequence length="429" mass="45644">MWSVLAIVIPLLLLVVLIWKRVNIAVSAVICTGLMAFMSNLNVYDSLTVNYMEAFVGYIQSYWPLIFLGASFGKAMQLGGGAEDLANLLTSKLGTKYTIAVLCVTTLVLSYGGVSCYVIVFVIYPIALNMFKKADLPRHLIPAVVAAGSFTAVNLGPGSPSVVNNIPVKYLGTSATVLPVFSAVIAASFFLLAMFYCIWQEKVARKKGEHFSADEETLQMMAEYEKKEHGNGAIAFIPLALVVIPLFFGVDVLYTLLMGWIAIAVLYWKKIDNKIEILNCGVTDAMGAIVATSAVVGFGGVAMQTAGYTTLVDTATSMGGSPLISFSLGTALLSGACGSGSGGLTLALETLAPRYLEMGINPGVLHKIASAACITLDSLPHNGVMVTVLACCHLTHKEGYRHLFAITVVGSTIILIETIILASIFYPIP</sequence>
<organism evidence="2 3">
    <name type="scientific">Candidatus Enterocloster faecavium</name>
    <dbReference type="NCBI Taxonomy" id="2838560"/>
    <lineage>
        <taxon>Bacteria</taxon>
        <taxon>Bacillati</taxon>
        <taxon>Bacillota</taxon>
        <taxon>Clostridia</taxon>
        <taxon>Lachnospirales</taxon>
        <taxon>Lachnospiraceae</taxon>
        <taxon>Enterocloster</taxon>
    </lineage>
</organism>
<feature type="transmembrane region" description="Helical" evidence="1">
    <location>
        <begin position="139"/>
        <end position="157"/>
    </location>
</feature>
<feature type="transmembrane region" description="Helical" evidence="1">
    <location>
        <begin position="177"/>
        <end position="199"/>
    </location>
</feature>
<reference evidence="2" key="2">
    <citation type="submission" date="2021-04" db="EMBL/GenBank/DDBJ databases">
        <authorList>
            <person name="Gilroy R."/>
        </authorList>
    </citation>
    <scope>NUCLEOTIDE SEQUENCE</scope>
    <source>
        <strain evidence="2">CHK188-4685</strain>
    </source>
</reference>
<protein>
    <recommendedName>
        <fullName evidence="4">GntP family permease</fullName>
    </recommendedName>
</protein>